<dbReference type="Proteomes" id="UP000268162">
    <property type="component" value="Unassembled WGS sequence"/>
</dbReference>
<gene>
    <name evidence="2" type="ORF">BJ085DRAFT_29601</name>
</gene>
<evidence type="ECO:0000313" key="2">
    <source>
        <dbReference type="EMBL" id="RKP34689.1"/>
    </source>
</evidence>
<evidence type="ECO:0000256" key="1">
    <source>
        <dbReference type="SAM" id="SignalP"/>
    </source>
</evidence>
<keyword evidence="3" id="KW-1185">Reference proteome</keyword>
<keyword evidence="1" id="KW-0732">Signal</keyword>
<name>A0A4V1J486_9FUNG</name>
<evidence type="ECO:0000313" key="3">
    <source>
        <dbReference type="Proteomes" id="UP000268162"/>
    </source>
</evidence>
<reference evidence="3" key="1">
    <citation type="journal article" date="2018" name="Nat. Microbiol.">
        <title>Leveraging single-cell genomics to expand the fungal tree of life.</title>
        <authorList>
            <person name="Ahrendt S.R."/>
            <person name="Quandt C.A."/>
            <person name="Ciobanu D."/>
            <person name="Clum A."/>
            <person name="Salamov A."/>
            <person name="Andreopoulos B."/>
            <person name="Cheng J.F."/>
            <person name="Woyke T."/>
            <person name="Pelin A."/>
            <person name="Henrissat B."/>
            <person name="Reynolds N.K."/>
            <person name="Benny G.L."/>
            <person name="Smith M.E."/>
            <person name="James T.Y."/>
            <person name="Grigoriev I.V."/>
        </authorList>
    </citation>
    <scope>NUCLEOTIDE SEQUENCE [LARGE SCALE GENOMIC DNA]</scope>
    <source>
        <strain evidence="3">RSA 468</strain>
    </source>
</reference>
<organism evidence="2 3">
    <name type="scientific">Dimargaris cristalligena</name>
    <dbReference type="NCBI Taxonomy" id="215637"/>
    <lineage>
        <taxon>Eukaryota</taxon>
        <taxon>Fungi</taxon>
        <taxon>Fungi incertae sedis</taxon>
        <taxon>Zoopagomycota</taxon>
        <taxon>Kickxellomycotina</taxon>
        <taxon>Dimargaritomycetes</taxon>
        <taxon>Dimargaritales</taxon>
        <taxon>Dimargaritaceae</taxon>
        <taxon>Dimargaris</taxon>
    </lineage>
</organism>
<dbReference type="AlphaFoldDB" id="A0A4V1J486"/>
<accession>A0A4V1J486</accession>
<feature type="chain" id="PRO_5020934195" evidence="1">
    <location>
        <begin position="21"/>
        <end position="152"/>
    </location>
</feature>
<dbReference type="EMBL" id="ML003108">
    <property type="protein sequence ID" value="RKP34689.1"/>
    <property type="molecule type" value="Genomic_DNA"/>
</dbReference>
<protein>
    <submittedName>
        <fullName evidence="2">Uncharacterized protein</fullName>
    </submittedName>
</protein>
<sequence length="152" mass="16645">MRSFILPLLVAGAAMLHCSAATLPVQPEVESTHSGPQPPMAPHPPLLSLADRERVLTDYMIYLYNLNNSLSSVVCGINLLPPEFPLRNVPIGDTFPGFHFRCYVSDNARPATAVMNALNTPYNWKFRPSVGLLKATVTNPTDFVYGSVLAFT</sequence>
<feature type="signal peptide" evidence="1">
    <location>
        <begin position="1"/>
        <end position="20"/>
    </location>
</feature>
<proteinExistence type="predicted"/>